<keyword evidence="8" id="KW-0418">Kinase</keyword>
<keyword evidence="3" id="KW-0067">ATP-binding</keyword>
<reference evidence="8 9" key="1">
    <citation type="journal article" date="2018" name="Nat. Ecol. Evol.">
        <title>Pezizomycetes genomes reveal the molecular basis of ectomycorrhizal truffle lifestyle.</title>
        <authorList>
            <person name="Murat C."/>
            <person name="Payen T."/>
            <person name="Noel B."/>
            <person name="Kuo A."/>
            <person name="Morin E."/>
            <person name="Chen J."/>
            <person name="Kohler A."/>
            <person name="Krizsan K."/>
            <person name="Balestrini R."/>
            <person name="Da Silva C."/>
            <person name="Montanini B."/>
            <person name="Hainaut M."/>
            <person name="Levati E."/>
            <person name="Barry K.W."/>
            <person name="Belfiori B."/>
            <person name="Cichocki N."/>
            <person name="Clum A."/>
            <person name="Dockter R.B."/>
            <person name="Fauchery L."/>
            <person name="Guy J."/>
            <person name="Iotti M."/>
            <person name="Le Tacon F."/>
            <person name="Lindquist E.A."/>
            <person name="Lipzen A."/>
            <person name="Malagnac F."/>
            <person name="Mello A."/>
            <person name="Molinier V."/>
            <person name="Miyauchi S."/>
            <person name="Poulain J."/>
            <person name="Riccioni C."/>
            <person name="Rubini A."/>
            <person name="Sitrit Y."/>
            <person name="Splivallo R."/>
            <person name="Traeger S."/>
            <person name="Wang M."/>
            <person name="Zifcakova L."/>
            <person name="Wipf D."/>
            <person name="Zambonelli A."/>
            <person name="Paolocci F."/>
            <person name="Nowrousian M."/>
            <person name="Ottonello S."/>
            <person name="Baldrian P."/>
            <person name="Spatafora J.W."/>
            <person name="Henrissat B."/>
            <person name="Nagy L.G."/>
            <person name="Aury J.M."/>
            <person name="Wincker P."/>
            <person name="Grigoriev I.V."/>
            <person name="Bonfante P."/>
            <person name="Martin F.M."/>
        </authorList>
    </citation>
    <scope>NUCLEOTIDE SEQUENCE [LARGE SCALE GENOMIC DNA]</scope>
    <source>
        <strain evidence="8 9">RN42</strain>
    </source>
</reference>
<dbReference type="STRING" id="1160509.A0A3N4HZJ1"/>
<dbReference type="AlphaFoldDB" id="A0A3N4HZJ1"/>
<dbReference type="InterPro" id="IPR050108">
    <property type="entry name" value="CDK"/>
</dbReference>
<comment type="catalytic activity">
    <reaction evidence="4">
        <text>L-threonyl-[protein] + ATP = O-phospho-L-threonyl-[protein] + ADP + H(+)</text>
        <dbReference type="Rhea" id="RHEA:46608"/>
        <dbReference type="Rhea" id="RHEA-COMP:11060"/>
        <dbReference type="Rhea" id="RHEA-COMP:11605"/>
        <dbReference type="ChEBI" id="CHEBI:15378"/>
        <dbReference type="ChEBI" id="CHEBI:30013"/>
        <dbReference type="ChEBI" id="CHEBI:30616"/>
        <dbReference type="ChEBI" id="CHEBI:61977"/>
        <dbReference type="ChEBI" id="CHEBI:456216"/>
        <dbReference type="EC" id="2.7.11.22"/>
    </reaction>
</comment>
<dbReference type="Gene3D" id="1.10.510.10">
    <property type="entry name" value="Transferase(Phosphotransferase) domain 1"/>
    <property type="match status" value="1"/>
</dbReference>
<evidence type="ECO:0000259" key="7">
    <source>
        <dbReference type="PROSITE" id="PS50011"/>
    </source>
</evidence>
<sequence length="411" mass="45990">MAASWKEDLSFTDRSTNIFDLVKELKKQTTPPDNVLGEAQRLEQDCLDRAATKAEYDAFCITTIRSLLHKSASPEPAQDHLPPHLPPSNHPPIGPYQNPHHLTTTLNSTLYKAVDPTVTPSRLVCLKLTTLPAHPPHNPHLESHILSTLPPHPHILPYLSHFTEPSPATFILVTPYFPLSYADYLIPSRFPSHPLSFHRLVLHQVTSALAHLHSHNILHRDIKPSNIHLSQLHPPHAILIDFSISYTSSSPSLTTETPTHLHHEIGTSSYRAPELLFGSRSYNNGVDLWALGCIVAQVLRGGEELFDGGEMGTELGLISSMFRTLGTPGADNWEESGECPDWGKMGFVEFPRRGWGEVLEEEGRDGTYKEGVELVGKLLNWNSRQRLKAEEAVKHPFLQVSEEEVEVLKQR</sequence>
<keyword evidence="2" id="KW-0547">Nucleotide-binding</keyword>
<keyword evidence="9" id="KW-1185">Reference proteome</keyword>
<feature type="compositionally biased region" description="Pro residues" evidence="6">
    <location>
        <begin position="83"/>
        <end position="94"/>
    </location>
</feature>
<evidence type="ECO:0000256" key="4">
    <source>
        <dbReference type="ARBA" id="ARBA00047811"/>
    </source>
</evidence>
<dbReference type="GO" id="GO:0005524">
    <property type="term" value="F:ATP binding"/>
    <property type="evidence" value="ECO:0007669"/>
    <property type="project" value="UniProtKB-KW"/>
</dbReference>
<dbReference type="SUPFAM" id="SSF56112">
    <property type="entry name" value="Protein kinase-like (PK-like)"/>
    <property type="match status" value="1"/>
</dbReference>
<evidence type="ECO:0000256" key="3">
    <source>
        <dbReference type="ARBA" id="ARBA00022840"/>
    </source>
</evidence>
<proteinExistence type="predicted"/>
<organism evidence="8 9">
    <name type="scientific">Ascobolus immersus RN42</name>
    <dbReference type="NCBI Taxonomy" id="1160509"/>
    <lineage>
        <taxon>Eukaryota</taxon>
        <taxon>Fungi</taxon>
        <taxon>Dikarya</taxon>
        <taxon>Ascomycota</taxon>
        <taxon>Pezizomycotina</taxon>
        <taxon>Pezizomycetes</taxon>
        <taxon>Pezizales</taxon>
        <taxon>Ascobolaceae</taxon>
        <taxon>Ascobolus</taxon>
    </lineage>
</organism>
<evidence type="ECO:0000256" key="2">
    <source>
        <dbReference type="ARBA" id="ARBA00022741"/>
    </source>
</evidence>
<dbReference type="PROSITE" id="PS50011">
    <property type="entry name" value="PROTEIN_KINASE_DOM"/>
    <property type="match status" value="1"/>
</dbReference>
<dbReference type="SMART" id="SM00220">
    <property type="entry name" value="S_TKc"/>
    <property type="match status" value="1"/>
</dbReference>
<gene>
    <name evidence="8" type="ORF">BJ508DRAFT_416183</name>
</gene>
<dbReference type="GO" id="GO:0005634">
    <property type="term" value="C:nucleus"/>
    <property type="evidence" value="ECO:0007669"/>
    <property type="project" value="TreeGrafter"/>
</dbReference>
<dbReference type="GO" id="GO:0005737">
    <property type="term" value="C:cytoplasm"/>
    <property type="evidence" value="ECO:0007669"/>
    <property type="project" value="TreeGrafter"/>
</dbReference>
<dbReference type="PANTHER" id="PTHR24056:SF576">
    <property type="entry name" value="SERINE_THREONINE-PROTEIN KINASE CSK1"/>
    <property type="match status" value="1"/>
</dbReference>
<evidence type="ECO:0000256" key="6">
    <source>
        <dbReference type="SAM" id="MobiDB-lite"/>
    </source>
</evidence>
<dbReference type="InterPro" id="IPR011009">
    <property type="entry name" value="Kinase-like_dom_sf"/>
</dbReference>
<dbReference type="GO" id="GO:0000082">
    <property type="term" value="P:G1/S transition of mitotic cell cycle"/>
    <property type="evidence" value="ECO:0007669"/>
    <property type="project" value="TreeGrafter"/>
</dbReference>
<name>A0A3N4HZJ1_ASCIM</name>
<dbReference type="GO" id="GO:0030332">
    <property type="term" value="F:cyclin binding"/>
    <property type="evidence" value="ECO:0007669"/>
    <property type="project" value="TreeGrafter"/>
</dbReference>
<dbReference type="GO" id="GO:0010389">
    <property type="term" value="P:regulation of G2/M transition of mitotic cell cycle"/>
    <property type="evidence" value="ECO:0007669"/>
    <property type="project" value="TreeGrafter"/>
</dbReference>
<dbReference type="Pfam" id="PF00069">
    <property type="entry name" value="Pkinase"/>
    <property type="match status" value="1"/>
</dbReference>
<dbReference type="EMBL" id="ML119703">
    <property type="protein sequence ID" value="RPA79099.1"/>
    <property type="molecule type" value="Genomic_DNA"/>
</dbReference>
<dbReference type="EC" id="2.7.11.22" evidence="1"/>
<feature type="domain" description="Protein kinase" evidence="7">
    <location>
        <begin position="96"/>
        <end position="398"/>
    </location>
</feature>
<evidence type="ECO:0000313" key="9">
    <source>
        <dbReference type="Proteomes" id="UP000275078"/>
    </source>
</evidence>
<dbReference type="GO" id="GO:0007165">
    <property type="term" value="P:signal transduction"/>
    <property type="evidence" value="ECO:0007669"/>
    <property type="project" value="TreeGrafter"/>
</dbReference>
<dbReference type="InterPro" id="IPR000719">
    <property type="entry name" value="Prot_kinase_dom"/>
</dbReference>
<dbReference type="Proteomes" id="UP000275078">
    <property type="component" value="Unassembled WGS sequence"/>
</dbReference>
<comment type="catalytic activity">
    <reaction evidence="5">
        <text>L-seryl-[protein] + ATP = O-phospho-L-seryl-[protein] + ADP + H(+)</text>
        <dbReference type="Rhea" id="RHEA:17989"/>
        <dbReference type="Rhea" id="RHEA-COMP:9863"/>
        <dbReference type="Rhea" id="RHEA-COMP:11604"/>
        <dbReference type="ChEBI" id="CHEBI:15378"/>
        <dbReference type="ChEBI" id="CHEBI:29999"/>
        <dbReference type="ChEBI" id="CHEBI:30616"/>
        <dbReference type="ChEBI" id="CHEBI:83421"/>
        <dbReference type="ChEBI" id="CHEBI:456216"/>
        <dbReference type="EC" id="2.7.11.22"/>
    </reaction>
</comment>
<dbReference type="OrthoDB" id="413582at2759"/>
<dbReference type="PANTHER" id="PTHR24056">
    <property type="entry name" value="CELL DIVISION PROTEIN KINASE"/>
    <property type="match status" value="1"/>
</dbReference>
<feature type="region of interest" description="Disordered" evidence="6">
    <location>
        <begin position="71"/>
        <end position="101"/>
    </location>
</feature>
<dbReference type="GO" id="GO:0004693">
    <property type="term" value="F:cyclin-dependent protein serine/threonine kinase activity"/>
    <property type="evidence" value="ECO:0007669"/>
    <property type="project" value="UniProtKB-EC"/>
</dbReference>
<dbReference type="GO" id="GO:0000307">
    <property type="term" value="C:cyclin-dependent protein kinase holoenzyme complex"/>
    <property type="evidence" value="ECO:0007669"/>
    <property type="project" value="TreeGrafter"/>
</dbReference>
<dbReference type="GO" id="GO:0010468">
    <property type="term" value="P:regulation of gene expression"/>
    <property type="evidence" value="ECO:0007669"/>
    <property type="project" value="TreeGrafter"/>
</dbReference>
<evidence type="ECO:0000313" key="8">
    <source>
        <dbReference type="EMBL" id="RPA79099.1"/>
    </source>
</evidence>
<dbReference type="Gene3D" id="3.30.200.20">
    <property type="entry name" value="Phosphorylase Kinase, domain 1"/>
    <property type="match status" value="1"/>
</dbReference>
<keyword evidence="8" id="KW-0808">Transferase</keyword>
<evidence type="ECO:0000256" key="5">
    <source>
        <dbReference type="ARBA" id="ARBA00048367"/>
    </source>
</evidence>
<evidence type="ECO:0000256" key="1">
    <source>
        <dbReference type="ARBA" id="ARBA00012425"/>
    </source>
</evidence>
<protein>
    <recommendedName>
        <fullName evidence="1">cyclin-dependent kinase</fullName>
        <ecNumber evidence="1">2.7.11.22</ecNumber>
    </recommendedName>
</protein>
<accession>A0A3N4HZJ1</accession>